<dbReference type="EMBL" id="JANPWB010000012">
    <property type="protein sequence ID" value="KAJ1113315.1"/>
    <property type="molecule type" value="Genomic_DNA"/>
</dbReference>
<dbReference type="Proteomes" id="UP001066276">
    <property type="component" value="Chromosome 8"/>
</dbReference>
<feature type="compositionally biased region" description="Basic and acidic residues" evidence="1">
    <location>
        <begin position="1"/>
        <end position="15"/>
    </location>
</feature>
<proteinExistence type="predicted"/>
<sequence length="130" mass="14228">MRECTWRSSGLDHDFLGPSVSPTPNRDCRWGTGDSLPTTLLGRLYPQRAGDLPGQDAARPTIETTAGWLTPVYIRKEDQRDSALSVFEKQGVAVKAMNKEGDPRGTTPSYMALTFNSGEAWSASKGDHDL</sequence>
<evidence type="ECO:0000313" key="2">
    <source>
        <dbReference type="EMBL" id="KAJ1113315.1"/>
    </source>
</evidence>
<evidence type="ECO:0000256" key="1">
    <source>
        <dbReference type="SAM" id="MobiDB-lite"/>
    </source>
</evidence>
<protein>
    <submittedName>
        <fullName evidence="2">Uncharacterized protein</fullName>
    </submittedName>
</protein>
<name>A0AAV7NKI9_PLEWA</name>
<evidence type="ECO:0000313" key="3">
    <source>
        <dbReference type="Proteomes" id="UP001066276"/>
    </source>
</evidence>
<accession>A0AAV7NKI9</accession>
<keyword evidence="3" id="KW-1185">Reference proteome</keyword>
<organism evidence="2 3">
    <name type="scientific">Pleurodeles waltl</name>
    <name type="common">Iberian ribbed newt</name>
    <dbReference type="NCBI Taxonomy" id="8319"/>
    <lineage>
        <taxon>Eukaryota</taxon>
        <taxon>Metazoa</taxon>
        <taxon>Chordata</taxon>
        <taxon>Craniata</taxon>
        <taxon>Vertebrata</taxon>
        <taxon>Euteleostomi</taxon>
        <taxon>Amphibia</taxon>
        <taxon>Batrachia</taxon>
        <taxon>Caudata</taxon>
        <taxon>Salamandroidea</taxon>
        <taxon>Salamandridae</taxon>
        <taxon>Pleurodelinae</taxon>
        <taxon>Pleurodeles</taxon>
    </lineage>
</organism>
<gene>
    <name evidence="2" type="ORF">NDU88_001563</name>
</gene>
<feature type="region of interest" description="Disordered" evidence="1">
    <location>
        <begin position="1"/>
        <end position="33"/>
    </location>
</feature>
<comment type="caution">
    <text evidence="2">The sequence shown here is derived from an EMBL/GenBank/DDBJ whole genome shotgun (WGS) entry which is preliminary data.</text>
</comment>
<reference evidence="2" key="1">
    <citation type="journal article" date="2022" name="bioRxiv">
        <title>Sequencing and chromosome-scale assembly of the giantPleurodeles waltlgenome.</title>
        <authorList>
            <person name="Brown T."/>
            <person name="Elewa A."/>
            <person name="Iarovenko S."/>
            <person name="Subramanian E."/>
            <person name="Araus A.J."/>
            <person name="Petzold A."/>
            <person name="Susuki M."/>
            <person name="Suzuki K.-i.T."/>
            <person name="Hayashi T."/>
            <person name="Toyoda A."/>
            <person name="Oliveira C."/>
            <person name="Osipova E."/>
            <person name="Leigh N.D."/>
            <person name="Simon A."/>
            <person name="Yun M.H."/>
        </authorList>
    </citation>
    <scope>NUCLEOTIDE SEQUENCE</scope>
    <source>
        <strain evidence="2">20211129_DDA</strain>
        <tissue evidence="2">Liver</tissue>
    </source>
</reference>
<dbReference type="AlphaFoldDB" id="A0AAV7NKI9"/>